<feature type="transmembrane region" description="Helical" evidence="7">
    <location>
        <begin position="203"/>
        <end position="222"/>
    </location>
</feature>
<evidence type="ECO:0000313" key="10">
    <source>
        <dbReference type="Proteomes" id="UP000799324"/>
    </source>
</evidence>
<evidence type="ECO:0000256" key="4">
    <source>
        <dbReference type="ARBA" id="ARBA00023136"/>
    </source>
</evidence>
<protein>
    <recommendedName>
        <fullName evidence="8">Rhodopsin domain-containing protein</fullName>
    </recommendedName>
</protein>
<evidence type="ECO:0000313" key="9">
    <source>
        <dbReference type="EMBL" id="KAF2649158.1"/>
    </source>
</evidence>
<dbReference type="InterPro" id="IPR052337">
    <property type="entry name" value="SAT4-like"/>
</dbReference>
<dbReference type="Proteomes" id="UP000799324">
    <property type="component" value="Unassembled WGS sequence"/>
</dbReference>
<evidence type="ECO:0000259" key="8">
    <source>
        <dbReference type="Pfam" id="PF20684"/>
    </source>
</evidence>
<sequence>MDTTTAPILLGVGGGLLFISLTLLIARIWSRVRPVVRLHVDDWTILAATILAIANYMLLAAAVLYGLGRRQRFVSFADRRTALKLIFTGQVVWYWSVTLVKLSVGFLLLRIKHTRRWKFFLYTLLTLLVLAAIVQTCFQFLQCRPFSIYWDPRVFRQVKCFDRDVINGNIIAFSTFQIVTDIIYSFIPITFIRKLNLPRREKVFMCVLMALGVFASCAALFRTLTLQTYYTSPDIFRMNVTIALWAIVEQQFALIAATMPTLKSFLEKSLVRIGLFFYDKNTETQVRDRLVQFGLLGEEETLRDVERGTSKLESPTPKKVRDEFGDSMMSSTSDKDVEKMLERSAF</sequence>
<reference evidence="9" key="1">
    <citation type="journal article" date="2020" name="Stud. Mycol.">
        <title>101 Dothideomycetes genomes: a test case for predicting lifestyles and emergence of pathogens.</title>
        <authorList>
            <person name="Haridas S."/>
            <person name="Albert R."/>
            <person name="Binder M."/>
            <person name="Bloem J."/>
            <person name="Labutti K."/>
            <person name="Salamov A."/>
            <person name="Andreopoulos B."/>
            <person name="Baker S."/>
            <person name="Barry K."/>
            <person name="Bills G."/>
            <person name="Bluhm B."/>
            <person name="Cannon C."/>
            <person name="Castanera R."/>
            <person name="Culley D."/>
            <person name="Daum C."/>
            <person name="Ezra D."/>
            <person name="Gonzalez J."/>
            <person name="Henrissat B."/>
            <person name="Kuo A."/>
            <person name="Liang C."/>
            <person name="Lipzen A."/>
            <person name="Lutzoni F."/>
            <person name="Magnuson J."/>
            <person name="Mondo S."/>
            <person name="Nolan M."/>
            <person name="Ohm R."/>
            <person name="Pangilinan J."/>
            <person name="Park H.-J."/>
            <person name="Ramirez L."/>
            <person name="Alfaro M."/>
            <person name="Sun H."/>
            <person name="Tritt A."/>
            <person name="Yoshinaga Y."/>
            <person name="Zwiers L.-H."/>
            <person name="Turgeon B."/>
            <person name="Goodwin S."/>
            <person name="Spatafora J."/>
            <person name="Crous P."/>
            <person name="Grigoriev I."/>
        </authorList>
    </citation>
    <scope>NUCLEOTIDE SEQUENCE</scope>
    <source>
        <strain evidence="9">CBS 122681</strain>
    </source>
</reference>
<gene>
    <name evidence="9" type="ORF">K491DRAFT_611385</name>
</gene>
<evidence type="ECO:0000256" key="5">
    <source>
        <dbReference type="ARBA" id="ARBA00038359"/>
    </source>
</evidence>
<dbReference type="PANTHER" id="PTHR33048">
    <property type="entry name" value="PTH11-LIKE INTEGRAL MEMBRANE PROTEIN (AFU_ORTHOLOGUE AFUA_5G11245)"/>
    <property type="match status" value="1"/>
</dbReference>
<dbReference type="OrthoDB" id="3897607at2759"/>
<organism evidence="9 10">
    <name type="scientific">Lophiostoma macrostomum CBS 122681</name>
    <dbReference type="NCBI Taxonomy" id="1314788"/>
    <lineage>
        <taxon>Eukaryota</taxon>
        <taxon>Fungi</taxon>
        <taxon>Dikarya</taxon>
        <taxon>Ascomycota</taxon>
        <taxon>Pezizomycotina</taxon>
        <taxon>Dothideomycetes</taxon>
        <taxon>Pleosporomycetidae</taxon>
        <taxon>Pleosporales</taxon>
        <taxon>Lophiostomataceae</taxon>
        <taxon>Lophiostoma</taxon>
    </lineage>
</organism>
<evidence type="ECO:0000256" key="1">
    <source>
        <dbReference type="ARBA" id="ARBA00004141"/>
    </source>
</evidence>
<feature type="transmembrane region" description="Helical" evidence="7">
    <location>
        <begin position="170"/>
        <end position="191"/>
    </location>
</feature>
<feature type="compositionally biased region" description="Basic and acidic residues" evidence="6">
    <location>
        <begin position="333"/>
        <end position="346"/>
    </location>
</feature>
<evidence type="ECO:0000256" key="7">
    <source>
        <dbReference type="SAM" id="Phobius"/>
    </source>
</evidence>
<keyword evidence="3 7" id="KW-1133">Transmembrane helix</keyword>
<feature type="transmembrane region" description="Helical" evidence="7">
    <location>
        <begin position="6"/>
        <end position="25"/>
    </location>
</feature>
<evidence type="ECO:0000256" key="2">
    <source>
        <dbReference type="ARBA" id="ARBA00022692"/>
    </source>
</evidence>
<keyword evidence="10" id="KW-1185">Reference proteome</keyword>
<dbReference type="AlphaFoldDB" id="A0A6A6SRZ7"/>
<evidence type="ECO:0000256" key="6">
    <source>
        <dbReference type="SAM" id="MobiDB-lite"/>
    </source>
</evidence>
<dbReference type="Pfam" id="PF20684">
    <property type="entry name" value="Fung_rhodopsin"/>
    <property type="match status" value="1"/>
</dbReference>
<comment type="subcellular location">
    <subcellularLocation>
        <location evidence="1">Membrane</location>
        <topology evidence="1">Multi-pass membrane protein</topology>
    </subcellularLocation>
</comment>
<proteinExistence type="inferred from homology"/>
<feature type="transmembrane region" description="Helical" evidence="7">
    <location>
        <begin position="45"/>
        <end position="67"/>
    </location>
</feature>
<dbReference type="PANTHER" id="PTHR33048:SF129">
    <property type="entry name" value="INTEGRAL MEMBRANE PROTEIN-RELATED"/>
    <property type="match status" value="1"/>
</dbReference>
<feature type="region of interest" description="Disordered" evidence="6">
    <location>
        <begin position="306"/>
        <end position="346"/>
    </location>
</feature>
<name>A0A6A6SRZ7_9PLEO</name>
<keyword evidence="2 7" id="KW-0812">Transmembrane</keyword>
<dbReference type="EMBL" id="MU004504">
    <property type="protein sequence ID" value="KAF2649158.1"/>
    <property type="molecule type" value="Genomic_DNA"/>
</dbReference>
<comment type="similarity">
    <text evidence="5">Belongs to the SAT4 family.</text>
</comment>
<accession>A0A6A6SRZ7</accession>
<dbReference type="GO" id="GO:0016020">
    <property type="term" value="C:membrane"/>
    <property type="evidence" value="ECO:0007669"/>
    <property type="project" value="UniProtKB-SubCell"/>
</dbReference>
<dbReference type="InterPro" id="IPR049326">
    <property type="entry name" value="Rhodopsin_dom_fungi"/>
</dbReference>
<keyword evidence="4 7" id="KW-0472">Membrane</keyword>
<feature type="domain" description="Rhodopsin" evidence="8">
    <location>
        <begin position="26"/>
        <end position="267"/>
    </location>
</feature>
<evidence type="ECO:0000256" key="3">
    <source>
        <dbReference type="ARBA" id="ARBA00022989"/>
    </source>
</evidence>
<feature type="transmembrane region" description="Helical" evidence="7">
    <location>
        <begin position="121"/>
        <end position="141"/>
    </location>
</feature>